<dbReference type="Pfam" id="PF00975">
    <property type="entry name" value="Thioesterase"/>
    <property type="match status" value="1"/>
</dbReference>
<proteinExistence type="inferred from homology"/>
<feature type="domain" description="Thioesterase TesA-like" evidence="3">
    <location>
        <begin position="21"/>
        <end position="243"/>
    </location>
</feature>
<dbReference type="InterPro" id="IPR012223">
    <property type="entry name" value="TEII"/>
</dbReference>
<keyword evidence="2" id="KW-0378">Hydrolase</keyword>
<evidence type="ECO:0000256" key="1">
    <source>
        <dbReference type="ARBA" id="ARBA00007169"/>
    </source>
</evidence>
<dbReference type="AlphaFoldDB" id="A0A841FPY4"/>
<dbReference type="PANTHER" id="PTHR11487:SF0">
    <property type="entry name" value="S-ACYL FATTY ACID SYNTHASE THIOESTERASE, MEDIUM CHAIN"/>
    <property type="match status" value="1"/>
</dbReference>
<dbReference type="InterPro" id="IPR001031">
    <property type="entry name" value="Thioesterase"/>
</dbReference>
<keyword evidence="5" id="KW-1185">Reference proteome</keyword>
<protein>
    <submittedName>
        <fullName evidence="4">Surfactin synthase thioesterase subunit</fullName>
    </submittedName>
</protein>
<comment type="similarity">
    <text evidence="1">Belongs to the thioesterase family.</text>
</comment>
<dbReference type="SUPFAM" id="SSF53474">
    <property type="entry name" value="alpha/beta-Hydrolases"/>
    <property type="match status" value="1"/>
</dbReference>
<dbReference type="Gene3D" id="3.40.50.1820">
    <property type="entry name" value="alpha/beta hydrolase"/>
    <property type="match status" value="1"/>
</dbReference>
<evidence type="ECO:0000313" key="5">
    <source>
        <dbReference type="Proteomes" id="UP000548476"/>
    </source>
</evidence>
<dbReference type="Proteomes" id="UP000548476">
    <property type="component" value="Unassembled WGS sequence"/>
</dbReference>
<dbReference type="PANTHER" id="PTHR11487">
    <property type="entry name" value="THIOESTERASE"/>
    <property type="match status" value="1"/>
</dbReference>
<dbReference type="GO" id="GO:0016787">
    <property type="term" value="F:hydrolase activity"/>
    <property type="evidence" value="ECO:0007669"/>
    <property type="project" value="UniProtKB-KW"/>
</dbReference>
<dbReference type="GO" id="GO:0008610">
    <property type="term" value="P:lipid biosynthetic process"/>
    <property type="evidence" value="ECO:0007669"/>
    <property type="project" value="TreeGrafter"/>
</dbReference>
<evidence type="ECO:0000259" key="3">
    <source>
        <dbReference type="SMART" id="SM00824"/>
    </source>
</evidence>
<evidence type="ECO:0000313" key="4">
    <source>
        <dbReference type="EMBL" id="MBB6038185.1"/>
    </source>
</evidence>
<name>A0A841FPY4_9ACTN</name>
<sequence length="253" mass="27469">MTGAVWELVRRAAPGPATRLHCFPHSGGSPGEYLRWSDALPRAEVRAVQLPGHGARLAEAPLRDVRELVGRLVAAVEFTPPFVLFGHSLGALIAYETAHALSAAGLPPPAGLVVSAYPAPHLTRLQARTPVHRMSDGELTPLVLAGYGELADELRADPEYLGMVLDRYRADHELVETYQYREREPLTCDVTVLGGLDDDIGVDELAAWRAHTDAGFAVHLLPGDHFYIRSGHGEVMRLLDASLFTHRPQGIGS</sequence>
<dbReference type="SMART" id="SM00824">
    <property type="entry name" value="PKS_TE"/>
    <property type="match status" value="1"/>
</dbReference>
<gene>
    <name evidence="4" type="ORF">HNR73_006065</name>
</gene>
<dbReference type="InterPro" id="IPR029058">
    <property type="entry name" value="AB_hydrolase_fold"/>
</dbReference>
<dbReference type="EMBL" id="JACHGT010000015">
    <property type="protein sequence ID" value="MBB6038185.1"/>
    <property type="molecule type" value="Genomic_DNA"/>
</dbReference>
<dbReference type="RefSeq" id="WP_184790978.1">
    <property type="nucleotide sequence ID" value="NZ_JACHGT010000015.1"/>
</dbReference>
<evidence type="ECO:0000256" key="2">
    <source>
        <dbReference type="ARBA" id="ARBA00022801"/>
    </source>
</evidence>
<accession>A0A841FPY4</accession>
<dbReference type="InterPro" id="IPR020802">
    <property type="entry name" value="TesA-like"/>
</dbReference>
<comment type="caution">
    <text evidence="4">The sequence shown here is derived from an EMBL/GenBank/DDBJ whole genome shotgun (WGS) entry which is preliminary data.</text>
</comment>
<organism evidence="4 5">
    <name type="scientific">Phytomonospora endophytica</name>
    <dbReference type="NCBI Taxonomy" id="714109"/>
    <lineage>
        <taxon>Bacteria</taxon>
        <taxon>Bacillati</taxon>
        <taxon>Actinomycetota</taxon>
        <taxon>Actinomycetes</taxon>
        <taxon>Micromonosporales</taxon>
        <taxon>Micromonosporaceae</taxon>
        <taxon>Phytomonospora</taxon>
    </lineage>
</organism>
<reference evidence="4 5" key="1">
    <citation type="submission" date="2020-08" db="EMBL/GenBank/DDBJ databases">
        <title>Genomic Encyclopedia of Type Strains, Phase IV (KMG-IV): sequencing the most valuable type-strain genomes for metagenomic binning, comparative biology and taxonomic classification.</title>
        <authorList>
            <person name="Goeker M."/>
        </authorList>
    </citation>
    <scope>NUCLEOTIDE SEQUENCE [LARGE SCALE GENOMIC DNA]</scope>
    <source>
        <strain evidence="4 5">YIM 65646</strain>
    </source>
</reference>